<dbReference type="Gene3D" id="1.20.120.160">
    <property type="entry name" value="HPT domain"/>
    <property type="match status" value="1"/>
</dbReference>
<dbReference type="OrthoDB" id="1669200at2"/>
<dbReference type="EMBL" id="JRFU01000051">
    <property type="protein sequence ID" value="PWE87271.1"/>
    <property type="molecule type" value="Genomic_DNA"/>
</dbReference>
<dbReference type="InterPro" id="IPR036641">
    <property type="entry name" value="HPT_dom_sf"/>
</dbReference>
<organism evidence="2 3">
    <name type="scientific">Eubacterium ramulus</name>
    <dbReference type="NCBI Taxonomy" id="39490"/>
    <lineage>
        <taxon>Bacteria</taxon>
        <taxon>Bacillati</taxon>
        <taxon>Bacillota</taxon>
        <taxon>Clostridia</taxon>
        <taxon>Eubacteriales</taxon>
        <taxon>Eubacteriaceae</taxon>
        <taxon>Eubacterium</taxon>
    </lineage>
</organism>
<dbReference type="GO" id="GO:0000160">
    <property type="term" value="P:phosphorelay signal transduction system"/>
    <property type="evidence" value="ECO:0007669"/>
    <property type="project" value="InterPro"/>
</dbReference>
<dbReference type="Pfam" id="PF01627">
    <property type="entry name" value="Hpt"/>
    <property type="match status" value="1"/>
</dbReference>
<keyword evidence="2" id="KW-0808">Transferase</keyword>
<protein>
    <submittedName>
        <fullName evidence="2">Histidine kinase</fullName>
    </submittedName>
</protein>
<dbReference type="GO" id="GO:0016301">
    <property type="term" value="F:kinase activity"/>
    <property type="evidence" value="ECO:0007669"/>
    <property type="project" value="UniProtKB-KW"/>
</dbReference>
<dbReference type="SUPFAM" id="SSF47226">
    <property type="entry name" value="Histidine-containing phosphotransfer domain, HPT domain"/>
    <property type="match status" value="1"/>
</dbReference>
<evidence type="ECO:0000259" key="1">
    <source>
        <dbReference type="Pfam" id="PF01627"/>
    </source>
</evidence>
<keyword evidence="2" id="KW-0418">Kinase</keyword>
<dbReference type="InterPro" id="IPR008207">
    <property type="entry name" value="Sig_transdc_His_kin_Hpt_dom"/>
</dbReference>
<reference evidence="2 3" key="1">
    <citation type="submission" date="2014-09" db="EMBL/GenBank/DDBJ databases">
        <title>Butyrate-producing bacteria isolated from human gut.</title>
        <authorList>
            <person name="Zhang Q."/>
            <person name="Zhao L."/>
        </authorList>
    </citation>
    <scope>NUCLEOTIDE SEQUENCE [LARGE SCALE GENOMIC DNA]</scope>
    <source>
        <strain evidence="2 3">21</strain>
    </source>
</reference>
<dbReference type="AlphaFoldDB" id="A0A2V1JVL8"/>
<evidence type="ECO:0000313" key="2">
    <source>
        <dbReference type="EMBL" id="PWE87271.1"/>
    </source>
</evidence>
<accession>A0A2V1JVL8</accession>
<comment type="caution">
    <text evidence="2">The sequence shown here is derived from an EMBL/GenBank/DDBJ whole genome shotgun (WGS) entry which is preliminary data.</text>
</comment>
<dbReference type="Proteomes" id="UP000245288">
    <property type="component" value="Unassembled WGS sequence"/>
</dbReference>
<sequence length="116" mass="13057">MSIKECYDKMGADFDEVMQRLGSESFIKRFAVKFLDDSSYQMILDGIEAKDAELAFRGAHTLKGVCSNLGFTKLFEESSKLTEILRGRELVGYEEALAEVEKQYQITVDAIKALDA</sequence>
<dbReference type="RefSeq" id="WP_109215080.1">
    <property type="nucleotide sequence ID" value="NZ_CABMEW010000001.1"/>
</dbReference>
<keyword evidence="3" id="KW-1185">Reference proteome</keyword>
<gene>
    <name evidence="2" type="ORF">LG34_04965</name>
</gene>
<feature type="domain" description="HPt" evidence="1">
    <location>
        <begin position="45"/>
        <end position="105"/>
    </location>
</feature>
<name>A0A2V1JVL8_EUBRA</name>
<proteinExistence type="predicted"/>
<evidence type="ECO:0000313" key="3">
    <source>
        <dbReference type="Proteomes" id="UP000245288"/>
    </source>
</evidence>